<evidence type="ECO:0000259" key="17">
    <source>
        <dbReference type="PROSITE" id="PS51217"/>
    </source>
</evidence>
<dbReference type="Gene3D" id="3.90.320.10">
    <property type="match status" value="1"/>
</dbReference>
<keyword evidence="10" id="KW-0234">DNA repair</keyword>
<keyword evidence="4" id="KW-0227">DNA damage</keyword>
<evidence type="ECO:0000256" key="15">
    <source>
        <dbReference type="PROSITE-ProRule" id="PRU00560"/>
    </source>
</evidence>
<dbReference type="PROSITE" id="PS51217">
    <property type="entry name" value="UVRD_HELICASE_CTER"/>
    <property type="match status" value="1"/>
</dbReference>
<comment type="catalytic activity">
    <reaction evidence="14">
        <text>ATP + H2O = ADP + phosphate + H(+)</text>
        <dbReference type="Rhea" id="RHEA:13065"/>
        <dbReference type="ChEBI" id="CHEBI:15377"/>
        <dbReference type="ChEBI" id="CHEBI:15378"/>
        <dbReference type="ChEBI" id="CHEBI:30616"/>
        <dbReference type="ChEBI" id="CHEBI:43474"/>
        <dbReference type="ChEBI" id="CHEBI:456216"/>
        <dbReference type="EC" id="5.6.2.4"/>
    </reaction>
</comment>
<dbReference type="Proteomes" id="UP000237846">
    <property type="component" value="Unassembled WGS sequence"/>
</dbReference>
<dbReference type="PROSITE" id="PS51198">
    <property type="entry name" value="UVRD_HELICASE_ATP_BIND"/>
    <property type="match status" value="1"/>
</dbReference>
<dbReference type="GO" id="GO:0005829">
    <property type="term" value="C:cytosol"/>
    <property type="evidence" value="ECO:0007669"/>
    <property type="project" value="TreeGrafter"/>
</dbReference>
<feature type="domain" description="UvrD-like helicase ATP-binding" evidence="16">
    <location>
        <begin position="21"/>
        <end position="354"/>
    </location>
</feature>
<dbReference type="PANTHER" id="PTHR11070:SF55">
    <property type="entry name" value="DNA 3'-5' HELICASE"/>
    <property type="match status" value="1"/>
</dbReference>
<keyword evidence="9" id="KW-0238">DNA-binding</keyword>
<accession>A0A2T0QDG8</accession>
<dbReference type="InterPro" id="IPR014016">
    <property type="entry name" value="UvrD-like_ATP-bd"/>
</dbReference>
<dbReference type="Gene3D" id="3.40.50.300">
    <property type="entry name" value="P-loop containing nucleotide triphosphate hydrolases"/>
    <property type="match status" value="3"/>
</dbReference>
<keyword evidence="11" id="KW-0413">Isomerase</keyword>
<dbReference type="GO" id="GO:0033202">
    <property type="term" value="C:DNA helicase complex"/>
    <property type="evidence" value="ECO:0007669"/>
    <property type="project" value="TreeGrafter"/>
</dbReference>
<evidence type="ECO:0000256" key="13">
    <source>
        <dbReference type="ARBA" id="ARBA00034808"/>
    </source>
</evidence>
<dbReference type="AlphaFoldDB" id="A0A2T0QDG8"/>
<dbReference type="RefSeq" id="WP_211302668.1">
    <property type="nucleotide sequence ID" value="NZ_PVZC01000001.1"/>
</dbReference>
<keyword evidence="6 15" id="KW-0347">Helicase</keyword>
<comment type="caution">
    <text evidence="18">The sequence shown here is derived from an EMBL/GenBank/DDBJ whole genome shotgun (WGS) entry which is preliminary data.</text>
</comment>
<dbReference type="GO" id="GO:0000725">
    <property type="term" value="P:recombinational repair"/>
    <property type="evidence" value="ECO:0007669"/>
    <property type="project" value="TreeGrafter"/>
</dbReference>
<dbReference type="SUPFAM" id="SSF52540">
    <property type="entry name" value="P-loop containing nucleoside triphosphate hydrolases"/>
    <property type="match status" value="1"/>
</dbReference>
<dbReference type="Gene3D" id="1.10.10.160">
    <property type="match status" value="1"/>
</dbReference>
<evidence type="ECO:0000256" key="7">
    <source>
        <dbReference type="ARBA" id="ARBA00022839"/>
    </source>
</evidence>
<reference evidence="18 19" key="1">
    <citation type="submission" date="2018-03" db="EMBL/GenBank/DDBJ databases">
        <title>Genomic Encyclopedia of Archaeal and Bacterial Type Strains, Phase II (KMG-II): from individual species to whole genera.</title>
        <authorList>
            <person name="Goeker M."/>
        </authorList>
    </citation>
    <scope>NUCLEOTIDE SEQUENCE [LARGE SCALE GENOMIC DNA]</scope>
    <source>
        <strain evidence="18 19">DSM 45601</strain>
    </source>
</reference>
<comment type="catalytic activity">
    <reaction evidence="12">
        <text>Couples ATP hydrolysis with the unwinding of duplex DNA by translocating in the 3'-5' direction.</text>
        <dbReference type="EC" id="5.6.2.4"/>
    </reaction>
</comment>
<evidence type="ECO:0000313" key="18">
    <source>
        <dbReference type="EMBL" id="PRY01996.1"/>
    </source>
</evidence>
<keyword evidence="19" id="KW-1185">Reference proteome</keyword>
<keyword evidence="7" id="KW-0269">Exonuclease</keyword>
<keyword evidence="3 15" id="KW-0547">Nucleotide-binding</keyword>
<dbReference type="GO" id="GO:0005524">
    <property type="term" value="F:ATP binding"/>
    <property type="evidence" value="ECO:0007669"/>
    <property type="project" value="UniProtKB-UniRule"/>
</dbReference>
<evidence type="ECO:0000256" key="2">
    <source>
        <dbReference type="ARBA" id="ARBA00022722"/>
    </source>
</evidence>
<organism evidence="18 19">
    <name type="scientific">Allonocardiopsis opalescens</name>
    <dbReference type="NCBI Taxonomy" id="1144618"/>
    <lineage>
        <taxon>Bacteria</taxon>
        <taxon>Bacillati</taxon>
        <taxon>Actinomycetota</taxon>
        <taxon>Actinomycetes</taxon>
        <taxon>Streptosporangiales</taxon>
        <taxon>Allonocardiopsis</taxon>
    </lineage>
</organism>
<name>A0A2T0QDG8_9ACTN</name>
<dbReference type="Gene3D" id="1.10.486.10">
    <property type="entry name" value="PCRA, domain 4"/>
    <property type="match status" value="1"/>
</dbReference>
<evidence type="ECO:0000256" key="11">
    <source>
        <dbReference type="ARBA" id="ARBA00023235"/>
    </source>
</evidence>
<keyword evidence="2" id="KW-0540">Nuclease</keyword>
<evidence type="ECO:0000256" key="14">
    <source>
        <dbReference type="ARBA" id="ARBA00048988"/>
    </source>
</evidence>
<dbReference type="EC" id="5.6.2.4" evidence="13"/>
<dbReference type="InterPro" id="IPR013986">
    <property type="entry name" value="DExx_box_DNA_helicase_dom_sf"/>
</dbReference>
<dbReference type="PANTHER" id="PTHR11070">
    <property type="entry name" value="UVRD / RECB / PCRA DNA HELICASE FAMILY MEMBER"/>
    <property type="match status" value="1"/>
</dbReference>
<sequence length="1133" mass="121301">MTGAEPVRFGPVQLARLLGLPEPTAEQAAVIGAPLRPGVVVAGAGSGKSETMAARVVWLVANGLVRPEQVLGLTFTRKAAAELAHRVRTRLDQLKAAKVLPPTPSGEEGSPDVLDGEPTVSTYHAYAGRLVADHALREAVEPSARLITPAVEWQLASRVVADYDGPMDAVPWAPATVTSGVLELGGELAEHLRDGGEVRELGDRLRAEADALPGRVPAATAALLRAQRAREQLLPMIERYAKAKAAREVMDHGDRVALAARIARGHAEVGRIERERFQVVLLDEYQDTSHAQLVLLRALFGGGHPVTAVGDPCQSIYGWRGASAGNLLRFPGDFPAADGEPAPVGQLATSFRNGERVLDVAKVLAEDLRAEAAAVPVLHPGGARRGRGAVACALFATADDEAEWIAAQIAAALDLPGGIAPDGRPWTDERDEGRRVRPADVAVLCRKRGQFAPIRAALRRRGIPVEVVGLGGLLTVPEVSDIVATLRMLHDAGAGDALARLLTGPRWRLGPRDLVALGNRARELARQARRDLDGARLPEPVDEPDPLRQAVADMTAEVGSLIDALDDPGDAEGYSEAGYDRLLRLGAELRMLRRQAAQPLPDLINEVERVLGLDIEVAARPGREPVSARADLDALVDAASRFAGSTEDPTLGAFLAYLAAAQDQEFGLEAGRVGESDSVKLMTVHAAKGLQWPLVVVPGLSSGRRGTVFPARPRTSTRWNDNPRKLPFPLRGDAGDLPVLAGVDADALAEFTEACALRDQREERRLAYVAVTRASFGLLCSGYWWGDGAARLGPSVFLDEVRAACLAGAGRVVRWEAPPGEDAENPRLAEPKRAPWPAAPGGAVHAGVVEGADLVRSAGWPLPHVGAAGGADGGEVRAATAGELWLDRIGRATLPPGMRRRLDGWERDVELLLAHREAQRDRDGVQLVELPGHLSVSSLVTLARDPEELARQIRRPMPRPPAPYARRGTAFHRWLETRFGQQELLEPDQLPGAADDGAADDGELAELREAFERGAWASRVPIEVEVPFETMLGDRLVRGRIDAVFAETGDDGQARFDVVDWKTGPMPATGAERRAVSVQLAAYRLAWADLARVPVERVGAAFHYVRFDTTVRPSDLLDGAALRALLEELPAAE</sequence>
<dbReference type="GO" id="GO:0043138">
    <property type="term" value="F:3'-5' DNA helicase activity"/>
    <property type="evidence" value="ECO:0007669"/>
    <property type="project" value="UniProtKB-EC"/>
</dbReference>
<feature type="binding site" evidence="15">
    <location>
        <begin position="42"/>
        <end position="49"/>
    </location>
    <ligand>
        <name>ATP</name>
        <dbReference type="ChEBI" id="CHEBI:30616"/>
    </ligand>
</feature>
<dbReference type="InterPro" id="IPR027417">
    <property type="entry name" value="P-loop_NTPase"/>
</dbReference>
<dbReference type="GO" id="GO:0003677">
    <property type="term" value="F:DNA binding"/>
    <property type="evidence" value="ECO:0007669"/>
    <property type="project" value="UniProtKB-KW"/>
</dbReference>
<evidence type="ECO:0000256" key="3">
    <source>
        <dbReference type="ARBA" id="ARBA00022741"/>
    </source>
</evidence>
<evidence type="ECO:0000313" key="19">
    <source>
        <dbReference type="Proteomes" id="UP000237846"/>
    </source>
</evidence>
<protein>
    <recommendedName>
        <fullName evidence="13">DNA 3'-5' helicase</fullName>
        <ecNumber evidence="13">5.6.2.4</ecNumber>
    </recommendedName>
</protein>
<evidence type="ECO:0000256" key="12">
    <source>
        <dbReference type="ARBA" id="ARBA00034617"/>
    </source>
</evidence>
<evidence type="ECO:0000256" key="10">
    <source>
        <dbReference type="ARBA" id="ARBA00023204"/>
    </source>
</evidence>
<dbReference type="GO" id="GO:0004527">
    <property type="term" value="F:exonuclease activity"/>
    <property type="evidence" value="ECO:0007669"/>
    <property type="project" value="UniProtKB-KW"/>
</dbReference>
<keyword evidence="8 15" id="KW-0067">ATP-binding</keyword>
<dbReference type="InterPro" id="IPR014017">
    <property type="entry name" value="DNA_helicase_UvrD-like_C"/>
</dbReference>
<comment type="similarity">
    <text evidence="1">Belongs to the helicase family. UvrD subfamily.</text>
</comment>
<evidence type="ECO:0000256" key="5">
    <source>
        <dbReference type="ARBA" id="ARBA00022801"/>
    </source>
</evidence>
<dbReference type="CDD" id="cd17932">
    <property type="entry name" value="DEXQc_UvrD"/>
    <property type="match status" value="1"/>
</dbReference>
<proteinExistence type="inferred from homology"/>
<dbReference type="Pfam" id="PF00580">
    <property type="entry name" value="UvrD-helicase"/>
    <property type="match status" value="1"/>
</dbReference>
<dbReference type="InterPro" id="IPR000212">
    <property type="entry name" value="DNA_helicase_UvrD/REP"/>
</dbReference>
<feature type="domain" description="UvrD-like helicase C-terminal" evidence="17">
    <location>
        <begin position="355"/>
        <end position="689"/>
    </location>
</feature>
<evidence type="ECO:0000256" key="6">
    <source>
        <dbReference type="ARBA" id="ARBA00022806"/>
    </source>
</evidence>
<dbReference type="InterPro" id="IPR038726">
    <property type="entry name" value="PDDEXK_AddAB-type"/>
</dbReference>
<keyword evidence="5 15" id="KW-0378">Hydrolase</keyword>
<dbReference type="Pfam" id="PF12705">
    <property type="entry name" value="PDDEXK_1"/>
    <property type="match status" value="1"/>
</dbReference>
<gene>
    <name evidence="18" type="ORF">CLV72_101594</name>
</gene>
<evidence type="ECO:0000256" key="1">
    <source>
        <dbReference type="ARBA" id="ARBA00009922"/>
    </source>
</evidence>
<evidence type="ECO:0000256" key="8">
    <source>
        <dbReference type="ARBA" id="ARBA00022840"/>
    </source>
</evidence>
<dbReference type="InterPro" id="IPR011604">
    <property type="entry name" value="PDDEXK-like_dom_sf"/>
</dbReference>
<dbReference type="EMBL" id="PVZC01000001">
    <property type="protein sequence ID" value="PRY01996.1"/>
    <property type="molecule type" value="Genomic_DNA"/>
</dbReference>
<evidence type="ECO:0000256" key="4">
    <source>
        <dbReference type="ARBA" id="ARBA00022763"/>
    </source>
</evidence>
<evidence type="ECO:0000256" key="9">
    <source>
        <dbReference type="ARBA" id="ARBA00023125"/>
    </source>
</evidence>
<evidence type="ECO:0000259" key="16">
    <source>
        <dbReference type="PROSITE" id="PS51198"/>
    </source>
</evidence>
<dbReference type="Pfam" id="PF13361">
    <property type="entry name" value="UvrD_C"/>
    <property type="match status" value="2"/>
</dbReference>